<dbReference type="InterPro" id="IPR047161">
    <property type="entry name" value="GIT-like"/>
</dbReference>
<dbReference type="Gene3D" id="1.10.220.150">
    <property type="entry name" value="Arf GTPase activating protein"/>
    <property type="match status" value="1"/>
</dbReference>
<dbReference type="GO" id="GO:0008270">
    <property type="term" value="F:zinc ion binding"/>
    <property type="evidence" value="ECO:0007669"/>
    <property type="project" value="UniProtKB-KW"/>
</dbReference>
<dbReference type="GO" id="GO:0005096">
    <property type="term" value="F:GTPase activator activity"/>
    <property type="evidence" value="ECO:0007669"/>
    <property type="project" value="InterPro"/>
</dbReference>
<feature type="domain" description="Arf-GAP" evidence="2">
    <location>
        <begin position="1"/>
        <end position="100"/>
    </location>
</feature>
<dbReference type="SUPFAM" id="SSF57863">
    <property type="entry name" value="ArfGap/RecO-like zinc finger"/>
    <property type="match status" value="1"/>
</dbReference>
<protein>
    <submittedName>
        <fullName evidence="3">ARF GTPase-activating protein GIT2 (Trinotate prediction)</fullName>
    </submittedName>
</protein>
<dbReference type="EMBL" id="GHBP01004077">
    <property type="protein sequence ID" value="NDJ93557.1"/>
    <property type="molecule type" value="Transcribed_RNA"/>
</dbReference>
<keyword evidence="1" id="KW-0863">Zinc-finger</keyword>
<dbReference type="GO" id="GO:0032012">
    <property type="term" value="P:regulation of ARF protein signal transduction"/>
    <property type="evidence" value="ECO:0007669"/>
    <property type="project" value="InterPro"/>
</dbReference>
<dbReference type="InterPro" id="IPR038508">
    <property type="entry name" value="ArfGAP_dom_sf"/>
</dbReference>
<dbReference type="AlphaFoldDB" id="A0A6G3MHS1"/>
<dbReference type="GO" id="GO:0031267">
    <property type="term" value="F:small GTPase binding"/>
    <property type="evidence" value="ECO:0007669"/>
    <property type="project" value="TreeGrafter"/>
</dbReference>
<sequence length="100" mass="11417">MSSLNFDQLKCIDCDCPKTNWVSLNNFVILCDDCAQVHFSFGSGISQVYHFNQLLYLPHVYTELLSHMIENKAYDAWVENSENVLLLNPSLNLINKNSSS</sequence>
<dbReference type="InterPro" id="IPR037278">
    <property type="entry name" value="ARFGAP/RecO"/>
</dbReference>
<dbReference type="PANTHER" id="PTHR46097:SF3">
    <property type="entry name" value="ARF GTPASE-ACTIVATING PROTEIN GIT"/>
    <property type="match status" value="1"/>
</dbReference>
<reference evidence="3" key="1">
    <citation type="submission" date="2018-11" db="EMBL/GenBank/DDBJ databases">
        <title>Henneguya salminicola genome and transcriptome.</title>
        <authorList>
            <person name="Yahalomi D."/>
            <person name="Atkinson S.D."/>
            <person name="Neuhof M."/>
            <person name="Chang E.S."/>
            <person name="Philippe H."/>
            <person name="Cartwright P."/>
            <person name="Bartholomew J.L."/>
            <person name="Huchon D."/>
        </authorList>
    </citation>
    <scope>NUCLEOTIDE SEQUENCE</scope>
    <source>
        <strain evidence="3">Hz1</strain>
        <tissue evidence="3">Whole</tissue>
    </source>
</reference>
<accession>A0A6G3MHS1</accession>
<evidence type="ECO:0000259" key="2">
    <source>
        <dbReference type="PROSITE" id="PS50115"/>
    </source>
</evidence>
<dbReference type="GO" id="GO:0008277">
    <property type="term" value="P:regulation of G protein-coupled receptor signaling pathway"/>
    <property type="evidence" value="ECO:0007669"/>
    <property type="project" value="TreeGrafter"/>
</dbReference>
<keyword evidence="1" id="KW-0862">Zinc</keyword>
<dbReference type="PROSITE" id="PS50115">
    <property type="entry name" value="ARFGAP"/>
    <property type="match status" value="1"/>
</dbReference>
<name>A0A6G3MHS1_HENSL</name>
<evidence type="ECO:0000313" key="3">
    <source>
        <dbReference type="EMBL" id="NDJ93557.1"/>
    </source>
</evidence>
<dbReference type="PANTHER" id="PTHR46097">
    <property type="entry name" value="G PROTEIN-COUPLED RECEPTOR KINASE INTERACTING ARFGAP"/>
    <property type="match status" value="1"/>
</dbReference>
<dbReference type="InterPro" id="IPR001164">
    <property type="entry name" value="ArfGAP_dom"/>
</dbReference>
<keyword evidence="1" id="KW-0479">Metal-binding</keyword>
<dbReference type="Pfam" id="PF01412">
    <property type="entry name" value="ArfGap"/>
    <property type="match status" value="1"/>
</dbReference>
<proteinExistence type="predicted"/>
<evidence type="ECO:0000256" key="1">
    <source>
        <dbReference type="PROSITE-ProRule" id="PRU00288"/>
    </source>
</evidence>
<organism evidence="3">
    <name type="scientific">Henneguya salminicola</name>
    <name type="common">Myxosporean</name>
    <dbReference type="NCBI Taxonomy" id="69463"/>
    <lineage>
        <taxon>Eukaryota</taxon>
        <taxon>Metazoa</taxon>
        <taxon>Cnidaria</taxon>
        <taxon>Myxozoa</taxon>
        <taxon>Myxosporea</taxon>
        <taxon>Bivalvulida</taxon>
        <taxon>Platysporina</taxon>
        <taxon>Myxobolidae</taxon>
        <taxon>Henneguya</taxon>
    </lineage>
</organism>